<dbReference type="SUPFAM" id="SSF56935">
    <property type="entry name" value="Porins"/>
    <property type="match status" value="1"/>
</dbReference>
<protein>
    <submittedName>
        <fullName evidence="8">TonB-dependent receptor</fullName>
    </submittedName>
</protein>
<dbReference type="InterPro" id="IPR036942">
    <property type="entry name" value="Beta-barrel_TonB_sf"/>
</dbReference>
<dbReference type="InterPro" id="IPR000531">
    <property type="entry name" value="Beta-barrel_TonB"/>
</dbReference>
<dbReference type="InterPro" id="IPR012910">
    <property type="entry name" value="Plug_dom"/>
</dbReference>
<feature type="signal peptide" evidence="5">
    <location>
        <begin position="1"/>
        <end position="25"/>
    </location>
</feature>
<comment type="caution">
    <text evidence="8">The sequence shown here is derived from an EMBL/GenBank/DDBJ whole genome shotgun (WGS) entry which is preliminary data.</text>
</comment>
<evidence type="ECO:0000259" key="6">
    <source>
        <dbReference type="Pfam" id="PF00593"/>
    </source>
</evidence>
<comment type="subcellular location">
    <subcellularLocation>
        <location evidence="1 4">Cell outer membrane</location>
    </subcellularLocation>
</comment>
<organism evidence="8 9">
    <name type="scientific">Saccharophagus degradans</name>
    <dbReference type="NCBI Taxonomy" id="86304"/>
    <lineage>
        <taxon>Bacteria</taxon>
        <taxon>Pseudomonadati</taxon>
        <taxon>Pseudomonadota</taxon>
        <taxon>Gammaproteobacteria</taxon>
        <taxon>Cellvibrionales</taxon>
        <taxon>Cellvibrionaceae</taxon>
        <taxon>Saccharophagus</taxon>
    </lineage>
</organism>
<feature type="chain" id="PRO_5043364491" evidence="5">
    <location>
        <begin position="26"/>
        <end position="1239"/>
    </location>
</feature>
<feature type="domain" description="TonB-dependent receptor plug" evidence="7">
    <location>
        <begin position="62"/>
        <end position="165"/>
    </location>
</feature>
<reference evidence="8" key="1">
    <citation type="submission" date="2023-07" db="EMBL/GenBank/DDBJ databases">
        <title>Genome content predicts the carbon catabolic preferences of heterotrophic bacteria.</title>
        <authorList>
            <person name="Gralka M."/>
        </authorList>
    </citation>
    <scope>NUCLEOTIDE SEQUENCE</scope>
    <source>
        <strain evidence="8">I3M17_2</strain>
    </source>
</reference>
<sequence>MRDNFKLNALSAAVLGAMFSTPLYAQETIEQEAVNLEEVVVTGFAQSIEKAVDAKRLADTISDSIFAEDVGKSTDQNIADALSRVTGVSVTEESGEGARITVRGTSPSQNIISINGVELTGGLGGSGDDARSDNSVDLSSFSADILSSIDVVKTAAADQNEGSLGANIELNTLRPLSLNERRLIGSAEGRYNEYRGSSDYRISGSYADKFLDDSFGVVFTLTADKNSIREDRIQNAWEEGYYEIGDKTLSAGGANRTARDINGNEIRVGLAAENESEVSVAADGNGEYFGVLGKQGTYFSTSSNERERTTANLGLQYQPTDTTDIQLDFTYTKQKVTDQFISLNLGYGGASPQAEDQITPANSPTNFVTEWNTVDVENRTLLRSYGRGHQGSTNRFEGERDLTTNVVSLRVEQDLTDSLTMAFRAGYSKTEDELLDGKGITTATWGTVTVGDLPDASVDVDAVGYDCTAGTCSYNTGSSFATFDPAYAAVTDVNTRFNPYDLQANHVGNVTWRTNFQTDTNSNINLDFDWEVDKFYFTTLEFGAKYSTREKDVQTQNENLDTGVVLIDRDSGDPAYVTQGMQNIKLGQFVDSAAFPYDDFLDGLDVDRNQAWVNGWPLADVDKAITLLSGQDPNTVGRSLRDDGTRNIATDTMAAYFKANFEFMDGRLTGNAGLRYVRDETEATGYGAASFARQNWMFDAQELFVERELANTSKGACPNEPWAFADENGNPVDGDDLNANGTKYFLFNPTNADSFNGCWDWRLTHAYVANNPDTYPVDANGNWRFLDVDGNPNYEVNRIFAMDYNGATPTVIQNDGLPASIYDPMGFDPNLWLSDRNLLPTVATNSEHFRHFNTQGLIYAYGDRTTSFTGPLGNDPIAQTRSASVYDSVTHNLLLPSLTLNFQINDDMIVRGAVSRTMTRPQADDLNPSLSITEQVWDPQDQAESGNTQLKLLTSDNFDLSYEWYFGDANMFSAGYFHKNIKNTPIQVYSFYHYESIRDQYDIEDLNVLIPHNNTDTALNSNCQVERSIGNFSADNDGWGLDCRDILVEGPVNADKATTDGLELGYTQMFDFMPGIWSNFGVQTNYTYQYSETSDVVTGDGRIIEPLPLPYTPQHSSNFTLFWENEKLELRLANRYNGVQLFADHAQGGIWKDATNRLDFSANYHITDKVSVSFNALNLTDETHRTYLVMNQARIGVDADGNDIFMSEDWGFNGDTYSGRTVGQWKNGRQFRLGLRAAF</sequence>
<evidence type="ECO:0000256" key="3">
    <source>
        <dbReference type="ARBA" id="ARBA00023237"/>
    </source>
</evidence>
<dbReference type="EMBL" id="JAUOPB010000006">
    <property type="protein sequence ID" value="MDO6422564.1"/>
    <property type="molecule type" value="Genomic_DNA"/>
</dbReference>
<evidence type="ECO:0000256" key="5">
    <source>
        <dbReference type="SAM" id="SignalP"/>
    </source>
</evidence>
<gene>
    <name evidence="8" type="ORF">Q4521_08775</name>
</gene>
<dbReference type="Gene3D" id="2.170.130.10">
    <property type="entry name" value="TonB-dependent receptor, plug domain"/>
    <property type="match status" value="1"/>
</dbReference>
<evidence type="ECO:0000313" key="8">
    <source>
        <dbReference type="EMBL" id="MDO6422564.1"/>
    </source>
</evidence>
<proteinExistence type="inferred from homology"/>
<evidence type="ECO:0000259" key="7">
    <source>
        <dbReference type="Pfam" id="PF07715"/>
    </source>
</evidence>
<dbReference type="Gene3D" id="2.40.170.20">
    <property type="entry name" value="TonB-dependent receptor, beta-barrel domain"/>
    <property type="match status" value="2"/>
</dbReference>
<dbReference type="PANTHER" id="PTHR40980">
    <property type="entry name" value="PLUG DOMAIN-CONTAINING PROTEIN"/>
    <property type="match status" value="1"/>
</dbReference>
<dbReference type="GO" id="GO:0009279">
    <property type="term" value="C:cell outer membrane"/>
    <property type="evidence" value="ECO:0007669"/>
    <property type="project" value="UniProtKB-SubCell"/>
</dbReference>
<evidence type="ECO:0000256" key="2">
    <source>
        <dbReference type="ARBA" id="ARBA00023136"/>
    </source>
</evidence>
<evidence type="ECO:0000256" key="4">
    <source>
        <dbReference type="RuleBase" id="RU003357"/>
    </source>
</evidence>
<dbReference type="Pfam" id="PF00593">
    <property type="entry name" value="TonB_dep_Rec_b-barrel"/>
    <property type="match status" value="1"/>
</dbReference>
<keyword evidence="8" id="KW-0675">Receptor</keyword>
<keyword evidence="4" id="KW-0798">TonB box</keyword>
<dbReference type="InterPro" id="IPR037066">
    <property type="entry name" value="Plug_dom_sf"/>
</dbReference>
<keyword evidence="2 4" id="KW-0472">Membrane</keyword>
<dbReference type="RefSeq" id="WP_303492535.1">
    <property type="nucleotide sequence ID" value="NZ_JAUOPB010000006.1"/>
</dbReference>
<name>A0AAW7X4V9_9GAMM</name>
<dbReference type="AlphaFoldDB" id="A0AAW7X4V9"/>
<accession>A0AAW7X4V9</accession>
<keyword evidence="3" id="KW-0998">Cell outer membrane</keyword>
<comment type="similarity">
    <text evidence="4">Belongs to the TonB-dependent receptor family.</text>
</comment>
<feature type="domain" description="TonB-dependent receptor-like beta-barrel" evidence="6">
    <location>
        <begin position="733"/>
        <end position="1179"/>
    </location>
</feature>
<evidence type="ECO:0000256" key="1">
    <source>
        <dbReference type="ARBA" id="ARBA00004442"/>
    </source>
</evidence>
<dbReference type="Proteomes" id="UP001169760">
    <property type="component" value="Unassembled WGS sequence"/>
</dbReference>
<keyword evidence="5" id="KW-0732">Signal</keyword>
<dbReference type="PANTHER" id="PTHR40980:SF3">
    <property type="entry name" value="TONB-DEPENDENT RECEPTOR-LIKE BETA-BARREL DOMAIN-CONTAINING PROTEIN"/>
    <property type="match status" value="1"/>
</dbReference>
<dbReference type="Pfam" id="PF07715">
    <property type="entry name" value="Plug"/>
    <property type="match status" value="1"/>
</dbReference>
<evidence type="ECO:0000313" key="9">
    <source>
        <dbReference type="Proteomes" id="UP001169760"/>
    </source>
</evidence>